<dbReference type="CDD" id="cd17039">
    <property type="entry name" value="Ubl_ubiquitin_like"/>
    <property type="match status" value="1"/>
</dbReference>
<dbReference type="AlphaFoldDB" id="A0AAV8AJY3"/>
<sequence length="367" mass="42720">MNDFEQTKQTETNNANKQEKNKLMATTQENKQKEEISETQIIILDSDHEKQEETDSDEDQNSESESGSEAGTETQTETESESENGSESEHENVTESESEQETFSDSWLEALTKKQRAILNGGICFKDFTKCSRTEDLPLFVFRIKRVFKKQNLDNQKNLLKKRYLIPKEELIKIFNSSNRSQNLESIIKQLCFTNGCGSFQCSCGFFNCLYCDYTTKTALNSYKHYLFYHHKTNERMRGALFGQWVKDKNPFQLRVKPSPGEIFFVEVSRQMKVKEVKVRIGYRYSSPFNEIQAIHSEKILVNEKTIEEYGINEQAFVIILIKKPKNPQLMLHTFGMGSLYVKIRFDQTLQELKKAIKKSEGWEIKS</sequence>
<dbReference type="Pfam" id="PF00240">
    <property type="entry name" value="ubiquitin"/>
    <property type="match status" value="1"/>
</dbReference>
<dbReference type="Proteomes" id="UP001146793">
    <property type="component" value="Unassembled WGS sequence"/>
</dbReference>
<dbReference type="EMBL" id="JANTQA010000008">
    <property type="protein sequence ID" value="KAJ3452290.1"/>
    <property type="molecule type" value="Genomic_DNA"/>
</dbReference>
<evidence type="ECO:0000313" key="4">
    <source>
        <dbReference type="Proteomes" id="UP001146793"/>
    </source>
</evidence>
<feature type="domain" description="Ubiquitin-like" evidence="2">
    <location>
        <begin position="252"/>
        <end position="327"/>
    </location>
</feature>
<dbReference type="InterPro" id="IPR000626">
    <property type="entry name" value="Ubiquitin-like_dom"/>
</dbReference>
<evidence type="ECO:0000313" key="3">
    <source>
        <dbReference type="EMBL" id="KAJ3452290.1"/>
    </source>
</evidence>
<dbReference type="SUPFAM" id="SSF54236">
    <property type="entry name" value="Ubiquitin-like"/>
    <property type="match status" value="1"/>
</dbReference>
<feature type="compositionally biased region" description="Low complexity" evidence="1">
    <location>
        <begin position="63"/>
        <end position="75"/>
    </location>
</feature>
<evidence type="ECO:0000256" key="1">
    <source>
        <dbReference type="SAM" id="MobiDB-lite"/>
    </source>
</evidence>
<dbReference type="InterPro" id="IPR029071">
    <property type="entry name" value="Ubiquitin-like_domsf"/>
</dbReference>
<dbReference type="SMART" id="SM00213">
    <property type="entry name" value="UBQ"/>
    <property type="match status" value="1"/>
</dbReference>
<organism evidence="3 4">
    <name type="scientific">Anaeramoeba flamelloides</name>
    <dbReference type="NCBI Taxonomy" id="1746091"/>
    <lineage>
        <taxon>Eukaryota</taxon>
        <taxon>Metamonada</taxon>
        <taxon>Anaeramoebidae</taxon>
        <taxon>Anaeramoeba</taxon>
    </lineage>
</organism>
<protein>
    <submittedName>
        <fullName evidence="3">Uv excision repair protein rad23</fullName>
    </submittedName>
</protein>
<accession>A0AAV8AJY3</accession>
<evidence type="ECO:0000259" key="2">
    <source>
        <dbReference type="PROSITE" id="PS50053"/>
    </source>
</evidence>
<gene>
    <name evidence="3" type="ORF">M0812_04054</name>
</gene>
<proteinExistence type="predicted"/>
<dbReference type="Gene3D" id="3.10.20.90">
    <property type="entry name" value="Phosphatidylinositol 3-kinase Catalytic Subunit, Chain A, domain 1"/>
    <property type="match status" value="1"/>
</dbReference>
<comment type="caution">
    <text evidence="3">The sequence shown here is derived from an EMBL/GenBank/DDBJ whole genome shotgun (WGS) entry which is preliminary data.</text>
</comment>
<dbReference type="PROSITE" id="PS50053">
    <property type="entry name" value="UBIQUITIN_2"/>
    <property type="match status" value="1"/>
</dbReference>
<name>A0AAV8AJY3_9EUKA</name>
<feature type="region of interest" description="Disordered" evidence="1">
    <location>
        <begin position="1"/>
        <end position="104"/>
    </location>
</feature>
<feature type="compositionally biased region" description="Acidic residues" evidence="1">
    <location>
        <begin position="76"/>
        <end position="86"/>
    </location>
</feature>
<reference evidence="3" key="1">
    <citation type="submission" date="2022-08" db="EMBL/GenBank/DDBJ databases">
        <title>Novel sulphate-reducing endosymbionts in the free-living metamonad Anaeramoeba.</title>
        <authorList>
            <person name="Jerlstrom-Hultqvist J."/>
            <person name="Cepicka I."/>
            <person name="Gallot-Lavallee L."/>
            <person name="Salas-Leiva D."/>
            <person name="Curtis B.A."/>
            <person name="Zahonova K."/>
            <person name="Pipaliya S."/>
            <person name="Dacks J."/>
            <person name="Roger A.J."/>
        </authorList>
    </citation>
    <scope>NUCLEOTIDE SEQUENCE</scope>
    <source>
        <strain evidence="3">Busselton2</strain>
    </source>
</reference>